<feature type="domain" description="Zinc finger C2HC baculovirus (BV)-type profile" evidence="13">
    <location>
        <begin position="161"/>
        <end position="213"/>
    </location>
</feature>
<keyword evidence="10" id="KW-0325">Glycoprotein</keyword>
<dbReference type="InterPro" id="IPR036508">
    <property type="entry name" value="Chitin-bd_dom_sf"/>
</dbReference>
<keyword evidence="8" id="KW-0946">Virion</keyword>
<keyword evidence="3" id="KW-0479">Metal-binding</keyword>
<dbReference type="SMART" id="SM00494">
    <property type="entry name" value="ChtBD2"/>
    <property type="match status" value="2"/>
</dbReference>
<dbReference type="OrthoDB" id="542at10239"/>
<feature type="domain" description="Chitin-binding type-2" evidence="12">
    <location>
        <begin position="240"/>
        <end position="298"/>
    </location>
</feature>
<dbReference type="PROSITE" id="PS50940">
    <property type="entry name" value="CHIT_BIND_II"/>
    <property type="match status" value="1"/>
</dbReference>
<dbReference type="GO" id="GO:0008270">
    <property type="term" value="F:zinc ion binding"/>
    <property type="evidence" value="ECO:0007669"/>
    <property type="project" value="UniProtKB-KW"/>
</dbReference>
<keyword evidence="4" id="KW-0732">Signal</keyword>
<evidence type="ECO:0000256" key="5">
    <source>
        <dbReference type="ARBA" id="ARBA00022737"/>
    </source>
</evidence>
<sequence>MSTVPLLLVAIFLLVIFSIIYLSIYNEFDEQEFNNRLKVMTEYIKRTNAEHPLPASLSYVSGVDQHFYTVTTFSTQNLIVEHKSVHDDRHEYFNFLTQKYENVNHDNDYDLIVDSVAVVSDNNRVKSHSNDPTKYLLRGDDGWIEMNCPIDEHFDVNVFRCVPIPVCQDKEVGAHGMTEKLLDKLVLNHRTPRIVADNGSETEDIHPTMYLRCVEGGSAVVEECPNGYLFDATQSRCVMQNDCEGRPDGYVLSQFPESLNINEYMVCRNGDTTIQSCPFGQIFDRRLMSCVEAHPCQFNGAGYTYITDNIGPTQFYKCQDFENSILITCINRVFVNDEYQCTGDSRCSVFENGTGAQIKVFEDEIMSYDQGVLICDNYDVIKNIDCDDTNIIENRIYNNRFVPMINLPTEIYSSTESECVPFDSTLIRKNNDFYGIENVPNDYNIEFNTSFVGHIDRLENLITFDRLDNMVSFAREFGFVGINFLSKEPINCMNGYLYDIFEGRRLNFCPNNNFVFPIIISPNEFFKSKIAKIEADVDYKEYCAARLDTDNNLLKFNDFLESISVNIRQFDECHSILDKIHIKYTTINRKYTTLQPEYTFKSVNSSKNIERYAENIPNSKDTIPVLFDPFEHMETVEPLFNPFIQQEIAKDLPDFPDEWTPPPNPPPPIPKPEPELTLRNKLLDYSCFFSLPTFKMTTCDVVNDHIIEAIANIRRNVQVHDDCVNAEGIANVINAYVYLGNDIGCRTEFTDDGTIRVNRVNEPNKFMDLNSQSNDGTKYNKWIHTNGINYMACPTHLYDREQFKCDVESNKLYYMEDLQN</sequence>
<dbReference type="GO" id="GO:0008061">
    <property type="term" value="F:chitin binding"/>
    <property type="evidence" value="ECO:0007669"/>
    <property type="project" value="UniProtKB-KW"/>
</dbReference>
<evidence type="ECO:0000256" key="7">
    <source>
        <dbReference type="ARBA" id="ARBA00022833"/>
    </source>
</evidence>
<evidence type="ECO:0000259" key="13">
    <source>
        <dbReference type="PROSITE" id="PS51807"/>
    </source>
</evidence>
<keyword evidence="6" id="KW-0863">Zinc-finger</keyword>
<evidence type="ECO:0000256" key="9">
    <source>
        <dbReference type="ARBA" id="ARBA00023157"/>
    </source>
</evidence>
<comment type="subcellular location">
    <subcellularLocation>
        <location evidence="1">Virion</location>
    </subcellularLocation>
</comment>
<evidence type="ECO:0000256" key="10">
    <source>
        <dbReference type="ARBA" id="ARBA00023180"/>
    </source>
</evidence>
<dbReference type="Proteomes" id="UP000207582">
    <property type="component" value="Segment"/>
</dbReference>
<keyword evidence="15" id="KW-1185">Reference proteome</keyword>
<dbReference type="InterPro" id="IPR002557">
    <property type="entry name" value="Chitin-bd_dom"/>
</dbReference>
<feature type="compositionally biased region" description="Pro residues" evidence="11">
    <location>
        <begin position="659"/>
        <end position="671"/>
    </location>
</feature>
<dbReference type="RefSeq" id="YP_308965.1">
    <property type="nucleotide sequence ID" value="NC_007383.1"/>
</dbReference>
<evidence type="ECO:0000256" key="4">
    <source>
        <dbReference type="ARBA" id="ARBA00022729"/>
    </source>
</evidence>
<organism evidence="14 15">
    <name type="scientific">Trichoplusia ni single nucleopolyhedrovirus</name>
    <dbReference type="NCBI Taxonomy" id="332054"/>
    <lineage>
        <taxon>Viruses</taxon>
        <taxon>Viruses incertae sedis</taxon>
        <taxon>Naldaviricetes</taxon>
        <taxon>Lefavirales</taxon>
        <taxon>Baculoviridae</taxon>
        <taxon>Alphabaculovirus</taxon>
        <taxon>Alphabaculovirus trini</taxon>
    </lineage>
</organism>
<evidence type="ECO:0000313" key="15">
    <source>
        <dbReference type="Proteomes" id="UP000207582"/>
    </source>
</evidence>
<evidence type="ECO:0000256" key="1">
    <source>
        <dbReference type="ARBA" id="ARBA00004328"/>
    </source>
</evidence>
<reference evidence="14 15" key="1">
    <citation type="journal article" date="2005" name="Virology">
        <title>Sequence analysis of the complete genome of Trichoplusia ni single nucleopolyhedrovirus and the identification of a baculoviral photolyase gene.</title>
        <authorList>
            <person name="Willis L.G."/>
            <person name="Seipp R."/>
            <person name="Siepp R."/>
            <person name="Stewart T.M."/>
            <person name="Erlandson M.A."/>
            <person name="Theilmann D.A."/>
        </authorList>
    </citation>
    <scope>NUCLEOTIDE SEQUENCE [LARGE SCALE GENOMIC DNA]</scope>
</reference>
<evidence type="ECO:0000256" key="11">
    <source>
        <dbReference type="SAM" id="MobiDB-lite"/>
    </source>
</evidence>
<keyword evidence="7" id="KW-0862">Zinc</keyword>
<evidence type="ECO:0000256" key="8">
    <source>
        <dbReference type="ARBA" id="ARBA00022844"/>
    </source>
</evidence>
<dbReference type="GeneID" id="5142075"/>
<dbReference type="InterPro" id="IPR013682">
    <property type="entry name" value="BaculoV_Vp91_N"/>
</dbReference>
<dbReference type="CAZy" id="CBM14">
    <property type="family name" value="Carbohydrate-Binding Module Family 14"/>
</dbReference>
<evidence type="ECO:0000256" key="6">
    <source>
        <dbReference type="ARBA" id="ARBA00022771"/>
    </source>
</evidence>
<keyword evidence="2" id="KW-0147">Chitin-binding</keyword>
<dbReference type="SUPFAM" id="SSF57625">
    <property type="entry name" value="Invertebrate chitin-binding proteins"/>
    <property type="match status" value="2"/>
</dbReference>
<keyword evidence="9" id="KW-1015">Disulfide bond</keyword>
<accession>Q461Z0</accession>
<evidence type="ECO:0000313" key="14">
    <source>
        <dbReference type="EMBL" id="AAZ67446.1"/>
    </source>
</evidence>
<dbReference type="GO" id="GO:0005576">
    <property type="term" value="C:extracellular region"/>
    <property type="evidence" value="ECO:0007669"/>
    <property type="project" value="InterPro"/>
</dbReference>
<evidence type="ECO:0000256" key="2">
    <source>
        <dbReference type="ARBA" id="ARBA00022669"/>
    </source>
</evidence>
<dbReference type="EMBL" id="DQ017380">
    <property type="protein sequence ID" value="AAZ67446.1"/>
    <property type="molecule type" value="Genomic_DNA"/>
</dbReference>
<name>Q461Z0_9ABAC</name>
<dbReference type="Pfam" id="PF08475">
    <property type="entry name" value="Baculo_VP91_N"/>
    <property type="match status" value="1"/>
</dbReference>
<dbReference type="Gene3D" id="2.170.140.10">
    <property type="entry name" value="Chitin binding domain"/>
    <property type="match status" value="2"/>
</dbReference>
<dbReference type="GO" id="GO:0044423">
    <property type="term" value="C:virion component"/>
    <property type="evidence" value="ECO:0007669"/>
    <property type="project" value="UniProtKB-KW"/>
</dbReference>
<dbReference type="Pfam" id="PF01607">
    <property type="entry name" value="CBM_14"/>
    <property type="match status" value="2"/>
</dbReference>
<dbReference type="KEGG" id="vg:5142075"/>
<keyword evidence="5" id="KW-0677">Repeat</keyword>
<feature type="region of interest" description="Disordered" evidence="11">
    <location>
        <begin position="654"/>
        <end position="673"/>
    </location>
</feature>
<dbReference type="PROSITE" id="PS51807">
    <property type="entry name" value="ZF_C2HC_BV"/>
    <property type="match status" value="1"/>
</dbReference>
<evidence type="ECO:0000259" key="12">
    <source>
        <dbReference type="PROSITE" id="PS50940"/>
    </source>
</evidence>
<evidence type="ECO:0000256" key="3">
    <source>
        <dbReference type="ARBA" id="ARBA00022723"/>
    </source>
</evidence>
<proteinExistence type="predicted"/>
<protein>
    <submittedName>
        <fullName evidence="14">Orf76</fullName>
    </submittedName>
</protein>